<evidence type="ECO:0000313" key="11">
    <source>
        <dbReference type="Proteomes" id="UP000060132"/>
    </source>
</evidence>
<dbReference type="InterPro" id="IPR032692">
    <property type="entry name" value="YccS_N"/>
</dbReference>
<feature type="transmembrane region" description="Helical" evidence="7">
    <location>
        <begin position="440"/>
        <end position="460"/>
    </location>
</feature>
<dbReference type="GO" id="GO:0005886">
    <property type="term" value="C:plasma membrane"/>
    <property type="evidence" value="ECO:0007669"/>
    <property type="project" value="UniProtKB-SubCell"/>
</dbReference>
<keyword evidence="5 7" id="KW-0472">Membrane</keyword>
<keyword evidence="4 7" id="KW-1133">Transmembrane helix</keyword>
<feature type="transmembrane region" description="Helical" evidence="7">
    <location>
        <begin position="488"/>
        <end position="506"/>
    </location>
</feature>
<feature type="transmembrane region" description="Helical" evidence="7">
    <location>
        <begin position="12"/>
        <end position="33"/>
    </location>
</feature>
<feature type="domain" description="Integral membrane bound transporter" evidence="9">
    <location>
        <begin position="406"/>
        <end position="528"/>
    </location>
</feature>
<dbReference type="SUPFAM" id="SSF103473">
    <property type="entry name" value="MFS general substrate transporter"/>
    <property type="match status" value="1"/>
</dbReference>
<comment type="similarity">
    <text evidence="6">Belongs to the YccS/YhfK family.</text>
</comment>
<keyword evidence="2" id="KW-1003">Cell membrane</keyword>
<evidence type="ECO:0000256" key="6">
    <source>
        <dbReference type="ARBA" id="ARBA00043993"/>
    </source>
</evidence>
<dbReference type="NCBIfam" id="TIGR01667">
    <property type="entry name" value="YCCS_YHFK"/>
    <property type="match status" value="1"/>
</dbReference>
<feature type="transmembrane region" description="Helical" evidence="7">
    <location>
        <begin position="117"/>
        <end position="133"/>
    </location>
</feature>
<dbReference type="RefSeq" id="WP_010944134.1">
    <property type="nucleotide sequence ID" value="NZ_CP011218.1"/>
</dbReference>
<proteinExistence type="inferred from homology"/>
<dbReference type="InterPro" id="IPR010020">
    <property type="entry name" value="Integral_membrane_YCCS_YHJK"/>
</dbReference>
<accession>A0AAC8UB51</accession>
<dbReference type="InterPro" id="IPR010019">
    <property type="entry name" value="Integral_membrane_YccS"/>
</dbReference>
<sequence>MKNFFKKVHSEWLSENIIKTLPIFIAINLISIIVWRLQISQLSMPLILGVIAGGLVDLDNNLTGRIKNLMLSLIAFTISSLGAQFSLVFGWLFLPAAMLSTFILVMMGAVGQRYSTIAFGTLIVAIYTSLTYMQEHPWYSNIILILVGTLIYSLVSLLVYLCFPNRIAQENLAKAYDALSLYLQAKSEFFDPDDDDLAAKQFALAKANQQVTQAFEQTRVSLFYQLKRNSRKTRTNQLLQDYFIAQDILERASSSYYQYHELFQQLRNSDLMFRFQRVMELQAIACQRVAIALRQNSGYQHCGRSEKALQGLLNSLHYHQERGLANAHRWLLIAENLLHIEYQFSRIWQLANVADISKEKEKSARLTDKNVSGFKNMLAAVREQLTLSSQLFRHAVRLSIVVFIGSLIVQLAELDSKGYWILLTAIFVCQPNYSATQKRVVERVIGTVLGVFGGFLFQYLSPNLEAQLGLIAVTGSAYYFFRISNYGFSTFFITLLLFVSLDVAGLGAQNALLPRLLDTLIGTALAWIGVAYIYPDWKYLNLHRNLTHTLQASSQYLRHIIVQLQFGYNDRLAYRVVRRDVHNHLSELSAVINNMHSEPQKYRSALQFAPQLLNTTNTLLSYISALGNYRSESEELSHNIHFSAVFFSKGKQVIDILDAIIHSDDRQVDQAQLTQRLTTIKHALKQFENEQQHSQDKLALLLIQQLLMIVQLLPHLLTLVKEEQLYSQQLS</sequence>
<gene>
    <name evidence="10" type="ORF">RZ57_00290</name>
</gene>
<dbReference type="Pfam" id="PF13515">
    <property type="entry name" value="FUSC_2"/>
    <property type="match status" value="1"/>
</dbReference>
<evidence type="ECO:0000256" key="2">
    <source>
        <dbReference type="ARBA" id="ARBA00022475"/>
    </source>
</evidence>
<keyword evidence="3 7" id="KW-0812">Transmembrane</keyword>
<feature type="domain" description="Integral membrane protein YccS N-terminal" evidence="8">
    <location>
        <begin position="68"/>
        <end position="344"/>
    </location>
</feature>
<dbReference type="AlphaFoldDB" id="A0AAC8UB51"/>
<dbReference type="InterPro" id="IPR049453">
    <property type="entry name" value="Memb_transporter_dom"/>
</dbReference>
<evidence type="ECO:0000256" key="5">
    <source>
        <dbReference type="ARBA" id="ARBA00023136"/>
    </source>
</evidence>
<evidence type="ECO:0000256" key="4">
    <source>
        <dbReference type="ARBA" id="ARBA00022989"/>
    </source>
</evidence>
<comment type="subcellular location">
    <subcellularLocation>
        <location evidence="1">Cell membrane</location>
        <topology evidence="1">Multi-pass membrane protein</topology>
    </subcellularLocation>
</comment>
<feature type="transmembrane region" description="Helical" evidence="7">
    <location>
        <begin position="91"/>
        <end position="110"/>
    </location>
</feature>
<evidence type="ECO:0000259" key="8">
    <source>
        <dbReference type="Pfam" id="PF12805"/>
    </source>
</evidence>
<evidence type="ECO:0000259" key="9">
    <source>
        <dbReference type="Pfam" id="PF13515"/>
    </source>
</evidence>
<evidence type="ECO:0000256" key="7">
    <source>
        <dbReference type="SAM" id="Phobius"/>
    </source>
</evidence>
<evidence type="ECO:0000313" key="10">
    <source>
        <dbReference type="EMBL" id="AKO31696.1"/>
    </source>
</evidence>
<evidence type="ECO:0000256" key="1">
    <source>
        <dbReference type="ARBA" id="ARBA00004651"/>
    </source>
</evidence>
<feature type="transmembrane region" description="Helical" evidence="7">
    <location>
        <begin position="512"/>
        <end position="534"/>
    </location>
</feature>
<organism evidence="10 11">
    <name type="scientific">Haemophilus ducreyi</name>
    <dbReference type="NCBI Taxonomy" id="730"/>
    <lineage>
        <taxon>Bacteria</taxon>
        <taxon>Pseudomonadati</taxon>
        <taxon>Pseudomonadota</taxon>
        <taxon>Gammaproteobacteria</taxon>
        <taxon>Pasteurellales</taxon>
        <taxon>Pasteurellaceae</taxon>
        <taxon>Haemophilus</taxon>
    </lineage>
</organism>
<dbReference type="PANTHER" id="PTHR30509:SF8">
    <property type="entry name" value="INNER MEMBRANE PROTEIN YCCS"/>
    <property type="match status" value="1"/>
</dbReference>
<dbReference type="PANTHER" id="PTHR30509">
    <property type="entry name" value="P-HYDROXYBENZOIC ACID EFFLUX PUMP SUBUNIT-RELATED"/>
    <property type="match status" value="1"/>
</dbReference>
<dbReference type="InterPro" id="IPR036259">
    <property type="entry name" value="MFS_trans_sf"/>
</dbReference>
<dbReference type="OMA" id="ETDDSWQ"/>
<dbReference type="EMBL" id="CP011219">
    <property type="protein sequence ID" value="AKO31696.1"/>
    <property type="molecule type" value="Genomic_DNA"/>
</dbReference>
<dbReference type="NCBIfam" id="TIGR01666">
    <property type="entry name" value="YCCS"/>
    <property type="match status" value="1"/>
</dbReference>
<reference evidence="10 11" key="1">
    <citation type="journal article" date="2015" name="PLoS Negl. Trop. Dis.">
        <title>Haemophilus ducreyi Cutaneous Ulcer Strains Are Nearly Identical to Class I Genital Ulcer Strains.</title>
        <authorList>
            <person name="Gangaiah D."/>
            <person name="Webb K.M."/>
            <person name="Humphreys T.L."/>
            <person name="Fortney K.R."/>
            <person name="Toh E."/>
            <person name="Tai A."/>
            <person name="Katz S.S."/>
            <person name="Pillay A."/>
            <person name="Chen C.Y."/>
            <person name="Roberts S.A."/>
            <person name="Munson R.S.Jr."/>
            <person name="Spinola S.M."/>
        </authorList>
    </citation>
    <scope>NUCLEOTIDE SEQUENCE [LARGE SCALE GENOMIC DNA]</scope>
    <source>
        <strain evidence="11">CLU2</strain>
    </source>
</reference>
<evidence type="ECO:0000256" key="3">
    <source>
        <dbReference type="ARBA" id="ARBA00022692"/>
    </source>
</evidence>
<dbReference type="Proteomes" id="UP000060132">
    <property type="component" value="Chromosome"/>
</dbReference>
<dbReference type="Pfam" id="PF12805">
    <property type="entry name" value="FUSC-like"/>
    <property type="match status" value="1"/>
</dbReference>
<name>A0AAC8UB51_HAEDC</name>
<feature type="transmembrane region" description="Helical" evidence="7">
    <location>
        <begin position="139"/>
        <end position="163"/>
    </location>
</feature>
<protein>
    <submittedName>
        <fullName evidence="10">Membrane protein</fullName>
    </submittedName>
</protein>